<comment type="caution">
    <text evidence="11">Lacks conserved residue(s) required for the propagation of feature annotation.</text>
</comment>
<feature type="binding site" evidence="11">
    <location>
        <begin position="12"/>
        <end position="17"/>
    </location>
    <ligand>
        <name>FAD</name>
        <dbReference type="ChEBI" id="CHEBI:57692"/>
    </ligand>
</feature>
<feature type="binding site" evidence="11">
    <location>
        <begin position="303"/>
        <end position="317"/>
    </location>
    <ligand>
        <name>NAD(+)</name>
        <dbReference type="ChEBI" id="CHEBI:57540"/>
    </ligand>
</feature>
<accession>A0ABU5MWJ9</accession>
<evidence type="ECO:0000256" key="8">
    <source>
        <dbReference type="ARBA" id="ARBA00023027"/>
    </source>
</evidence>
<keyword evidence="6 11" id="KW-0819">tRNA processing</keyword>
<evidence type="ECO:0000256" key="1">
    <source>
        <dbReference type="ARBA" id="ARBA00001974"/>
    </source>
</evidence>
<dbReference type="PANTHER" id="PTHR11806">
    <property type="entry name" value="GLUCOSE INHIBITED DIVISION PROTEIN A"/>
    <property type="match status" value="1"/>
</dbReference>
<dbReference type="InterPro" id="IPR026904">
    <property type="entry name" value="MnmG_C"/>
</dbReference>
<reference evidence="13 14" key="1">
    <citation type="journal article" date="2024" name="Appl. Environ. Microbiol.">
        <title>Pontiella agarivorans sp. nov., a novel marine anaerobic bacterium capable of degrading macroalgal polysaccharides and fixing nitrogen.</title>
        <authorList>
            <person name="Liu N."/>
            <person name="Kivenson V."/>
            <person name="Peng X."/>
            <person name="Cui Z."/>
            <person name="Lankiewicz T.S."/>
            <person name="Gosselin K.M."/>
            <person name="English C.J."/>
            <person name="Blair E.M."/>
            <person name="O'Malley M.A."/>
            <person name="Valentine D.L."/>
        </authorList>
    </citation>
    <scope>NUCLEOTIDE SEQUENCE [LARGE SCALE GENOMIC DNA]</scope>
    <source>
        <strain evidence="13 14">NLcol2</strain>
    </source>
</reference>
<keyword evidence="11" id="KW-0963">Cytoplasm</keyword>
<evidence type="ECO:0000256" key="3">
    <source>
        <dbReference type="ARBA" id="ARBA00007653"/>
    </source>
</evidence>
<evidence type="ECO:0000256" key="10">
    <source>
        <dbReference type="ARBA" id="ARBA00031800"/>
    </source>
</evidence>
<evidence type="ECO:0000256" key="4">
    <source>
        <dbReference type="ARBA" id="ARBA00020461"/>
    </source>
</evidence>
<comment type="subcellular location">
    <subcellularLocation>
        <location evidence="11">Cytoplasm</location>
    </subcellularLocation>
</comment>
<evidence type="ECO:0000313" key="14">
    <source>
        <dbReference type="Proteomes" id="UP001290861"/>
    </source>
</evidence>
<dbReference type="Gene3D" id="3.50.50.60">
    <property type="entry name" value="FAD/NAD(P)-binding domain"/>
    <property type="match status" value="2"/>
</dbReference>
<dbReference type="InterPro" id="IPR004416">
    <property type="entry name" value="MnmG"/>
</dbReference>
<dbReference type="EMBL" id="JARVCO010000010">
    <property type="protein sequence ID" value="MDZ8118580.1"/>
    <property type="molecule type" value="Genomic_DNA"/>
</dbReference>
<evidence type="ECO:0000313" key="13">
    <source>
        <dbReference type="EMBL" id="MDZ8118580.1"/>
    </source>
</evidence>
<comment type="function">
    <text evidence="2 11">NAD-binding protein involved in the addition of a carboxymethylaminomethyl (cmnm) group at the wobble position (U34) of certain tRNAs, forming tRNA-cmnm(5)s(2)U34.</text>
</comment>
<dbReference type="InterPro" id="IPR040131">
    <property type="entry name" value="MnmG_N"/>
</dbReference>
<comment type="subunit">
    <text evidence="9 11">Homodimer. Heterotetramer of two MnmE and two MnmG subunits.</text>
</comment>
<keyword evidence="14" id="KW-1185">Reference proteome</keyword>
<dbReference type="InterPro" id="IPR047001">
    <property type="entry name" value="MnmG_C_subdom"/>
</dbReference>
<evidence type="ECO:0000256" key="6">
    <source>
        <dbReference type="ARBA" id="ARBA00022694"/>
    </source>
</evidence>
<dbReference type="PANTHER" id="PTHR11806:SF0">
    <property type="entry name" value="PROTEIN MTO1 HOMOLOG, MITOCHONDRIAL"/>
    <property type="match status" value="1"/>
</dbReference>
<dbReference type="InterPro" id="IPR036188">
    <property type="entry name" value="FAD/NAD-bd_sf"/>
</dbReference>
<keyword evidence="8 11" id="KW-0520">NAD</keyword>
<dbReference type="InterPro" id="IPR002218">
    <property type="entry name" value="MnmG-rel"/>
</dbReference>
<comment type="similarity">
    <text evidence="3 11">Belongs to the MnmG family.</text>
</comment>
<dbReference type="HAMAP" id="MF_00129">
    <property type="entry name" value="MnmG_GidA"/>
    <property type="match status" value="1"/>
</dbReference>
<comment type="caution">
    <text evidence="13">The sequence shown here is derived from an EMBL/GenBank/DDBJ whole genome shotgun (WGS) entry which is preliminary data.</text>
</comment>
<evidence type="ECO:0000259" key="12">
    <source>
        <dbReference type="SMART" id="SM01228"/>
    </source>
</evidence>
<evidence type="ECO:0000256" key="2">
    <source>
        <dbReference type="ARBA" id="ARBA00003717"/>
    </source>
</evidence>
<gene>
    <name evidence="11" type="primary">mnmG</name>
    <name evidence="11" type="synonym">gidA</name>
    <name evidence="13" type="ORF">P9H32_08060</name>
</gene>
<keyword evidence="7 11" id="KW-0274">FAD</keyword>
<dbReference type="Pfam" id="PF21680">
    <property type="entry name" value="GIDA_C_1st"/>
    <property type="match status" value="1"/>
</dbReference>
<dbReference type="RefSeq" id="WP_322608378.1">
    <property type="nucleotide sequence ID" value="NZ_JARVCO010000010.1"/>
</dbReference>
<dbReference type="PROSITE" id="PS01281">
    <property type="entry name" value="GIDA_2"/>
    <property type="match status" value="1"/>
</dbReference>
<sequence length="633" mass="70917">MNKSLYKVIVVGGGHAGYEAALASARMGVKTLLITLNKSLIGRLPCNPAVGGIAKSHLVSELDALGGELGRNTDYTGIQYRMLNTRKGPAVQSNRVQCDKDLFPLRIQSVLDMQENLDIHDDIVTAIRTKGAAICGVTTRGGGDIDADAVVICTGTFLRGRVLIGTKSLKEGRMGEESAEELSASFSRFGFELGRLKTGTPPRIHRDSVDYSSMEIQPGEEPPPFFSRMARKEWKMFHVEHENPDPSLMNKMFHVEHGGLHPWRPGSDQIPCWLTHTNANTHQIIADNLHKSAMYSGAVEGTGVRYCPSIEDKIVKFSGRDSHHVFIEPEGRNNIRLYPNGTSNSLPEDVQKQMIHSIAGLEKAEIIRPAYAIEYDYANPTQLFHTLETKRVENLFFAGQLNGTTGYEEAAGQGFVAGANAALKALGQEEFTLSRNESYIGVLIDDLVTKGTDEPYRMFTSRSEHRLTLRQDNVYFRLLEKSKQLNIVNSDELSEISNHWKDIHAEIKRLDKVFHDGKSLAQLLRQPENLYCNLPQANQGLSEEVIKQVEIEVKYAGYIKREKERIESARRQEDQLLPPDFNYDEIQSLRFEAREKLNKIKPENLGQAGRISGVNPSDISILGMWLKRKMTNN</sequence>
<protein>
    <recommendedName>
        <fullName evidence="4 11">tRNA uridine 5-carboxymethylaminomethyl modification enzyme MnmG</fullName>
    </recommendedName>
    <alternativeName>
        <fullName evidence="10 11">Glucose-inhibited division protein A</fullName>
    </alternativeName>
</protein>
<keyword evidence="5 11" id="KW-0285">Flavoprotein</keyword>
<dbReference type="Pfam" id="PF01134">
    <property type="entry name" value="GIDA"/>
    <property type="match status" value="2"/>
</dbReference>
<dbReference type="InterPro" id="IPR044920">
    <property type="entry name" value="MnmG_C_subdom_sf"/>
</dbReference>
<dbReference type="SMART" id="SM01228">
    <property type="entry name" value="GIDA_assoc_3"/>
    <property type="match status" value="1"/>
</dbReference>
<dbReference type="PROSITE" id="PS01280">
    <property type="entry name" value="GIDA_1"/>
    <property type="match status" value="1"/>
</dbReference>
<dbReference type="InterPro" id="IPR020595">
    <property type="entry name" value="MnmG-rel_CS"/>
</dbReference>
<dbReference type="SUPFAM" id="SSF51905">
    <property type="entry name" value="FAD/NAD(P)-binding domain"/>
    <property type="match status" value="1"/>
</dbReference>
<evidence type="ECO:0000256" key="7">
    <source>
        <dbReference type="ARBA" id="ARBA00022827"/>
    </source>
</evidence>
<organism evidence="13 14">
    <name type="scientific">Pontiella agarivorans</name>
    <dbReference type="NCBI Taxonomy" id="3038953"/>
    <lineage>
        <taxon>Bacteria</taxon>
        <taxon>Pseudomonadati</taxon>
        <taxon>Kiritimatiellota</taxon>
        <taxon>Kiritimatiellia</taxon>
        <taxon>Kiritimatiellales</taxon>
        <taxon>Pontiellaceae</taxon>
        <taxon>Pontiella</taxon>
    </lineage>
</organism>
<dbReference type="PRINTS" id="PR00368">
    <property type="entry name" value="FADPNR"/>
</dbReference>
<dbReference type="Proteomes" id="UP001290861">
    <property type="component" value="Unassembled WGS sequence"/>
</dbReference>
<evidence type="ECO:0000256" key="11">
    <source>
        <dbReference type="HAMAP-Rule" id="MF_00129"/>
    </source>
</evidence>
<dbReference type="Pfam" id="PF13932">
    <property type="entry name" value="SAM_GIDA_C"/>
    <property type="match status" value="1"/>
</dbReference>
<dbReference type="Gene3D" id="1.10.150.570">
    <property type="entry name" value="GidA associated domain, C-terminal subdomain"/>
    <property type="match status" value="1"/>
</dbReference>
<proteinExistence type="inferred from homology"/>
<feature type="domain" description="tRNA uridine 5-carboxymethylaminomethyl modification enzyme C-terminal subdomain" evidence="12">
    <location>
        <begin position="553"/>
        <end position="624"/>
    </location>
</feature>
<dbReference type="InterPro" id="IPR049312">
    <property type="entry name" value="GIDA_C_N"/>
</dbReference>
<evidence type="ECO:0000256" key="5">
    <source>
        <dbReference type="ARBA" id="ARBA00022630"/>
    </source>
</evidence>
<name>A0ABU5MWJ9_9BACT</name>
<comment type="cofactor">
    <cofactor evidence="1 11">
        <name>FAD</name>
        <dbReference type="ChEBI" id="CHEBI:57692"/>
    </cofactor>
</comment>
<evidence type="ECO:0000256" key="9">
    <source>
        <dbReference type="ARBA" id="ARBA00025948"/>
    </source>
</evidence>
<dbReference type="PRINTS" id="PR00411">
    <property type="entry name" value="PNDRDTASEI"/>
</dbReference>